<dbReference type="InterPro" id="IPR000210">
    <property type="entry name" value="BTB/POZ_dom"/>
</dbReference>
<feature type="compositionally biased region" description="Low complexity" evidence="6">
    <location>
        <begin position="170"/>
        <end position="185"/>
    </location>
</feature>
<organism evidence="8 9">
    <name type="scientific">Vanessa tameamea</name>
    <name type="common">Kamehameha butterfly</name>
    <dbReference type="NCBI Taxonomy" id="334116"/>
    <lineage>
        <taxon>Eukaryota</taxon>
        <taxon>Metazoa</taxon>
        <taxon>Ecdysozoa</taxon>
        <taxon>Arthropoda</taxon>
        <taxon>Hexapoda</taxon>
        <taxon>Insecta</taxon>
        <taxon>Pterygota</taxon>
        <taxon>Neoptera</taxon>
        <taxon>Endopterygota</taxon>
        <taxon>Lepidoptera</taxon>
        <taxon>Glossata</taxon>
        <taxon>Ditrysia</taxon>
        <taxon>Papilionoidea</taxon>
        <taxon>Nymphalidae</taxon>
        <taxon>Nymphalinae</taxon>
        <taxon>Vanessa</taxon>
    </lineage>
</organism>
<evidence type="ECO:0000313" key="8">
    <source>
        <dbReference type="Proteomes" id="UP001652626"/>
    </source>
</evidence>
<evidence type="ECO:0000256" key="6">
    <source>
        <dbReference type="SAM" id="MobiDB-lite"/>
    </source>
</evidence>
<evidence type="ECO:0000256" key="5">
    <source>
        <dbReference type="ARBA" id="ARBA00023242"/>
    </source>
</evidence>
<sequence>MASDEQFSLCWNNFHANMSAGFHGLLSRGDLVDVTLAAEGRILQAHKLVLSVCSPYFQEMFKMNPTHHPIVFLKDVSHSALRDLLQFMYQGEVNVKQEELASFISTAEQLQVKGLTGNQNEESSTPSKPKPTSRPGPRSSQQRQSVMTKLETDLDSKPSSTPVAIKRPNRPSIASNNSSSSQSGPAKRKCVDPLEAGPSGSAKDEFVTIPDEDENNAVAPKMEPEFVNESMWDEDDDGTNNDETNFGEDDSNMEMTGFDGSTTGDGNITGGGEGGAVGDAQGDELVQCVPTKKGHHILYKGYTYVFKSRLQCGAEQWCCSYRQKTGCISVINMQTYGVEVKSLQLLTIELHKEGFEEIEILEDTPEADNSNLLQIKDEQSDSPYEKKRKLTWVWNYFYEISDRVYICKICNLEITLNQLNCQVLNKHIKGNHSAIYKFEVRKKKIIAELKNIKHGSALANSPSTSSIDLANHELNWKKIVEEERMNYKNINISKPIGAIGTLNTSFDKHMQCTTDFTKLDAAFVISKRGNLVIKLGPYTFYRQKQAKRRVRWFCKNAQKGCKAVLFTIDDRIVKIFGKHNHCPCKNNDNENSD</sequence>
<gene>
    <name evidence="9" type="primary">LOC113393037</name>
</gene>
<dbReference type="PANTHER" id="PTHR23110:SF92">
    <property type="entry name" value="MODIFIER OF MDG4"/>
    <property type="match status" value="1"/>
</dbReference>
<name>A0ABM4AM85_VANTA</name>
<evidence type="ECO:0000313" key="9">
    <source>
        <dbReference type="RefSeq" id="XP_064072415.1"/>
    </source>
</evidence>
<evidence type="ECO:0000259" key="7">
    <source>
        <dbReference type="PROSITE" id="PS50097"/>
    </source>
</evidence>
<dbReference type="Gene3D" id="2.20.25.240">
    <property type="match status" value="1"/>
</dbReference>
<evidence type="ECO:0000256" key="4">
    <source>
        <dbReference type="ARBA" id="ARBA00022833"/>
    </source>
</evidence>
<dbReference type="Proteomes" id="UP001652626">
    <property type="component" value="Chromosome 12"/>
</dbReference>
<keyword evidence="8" id="KW-1185">Reference proteome</keyword>
<dbReference type="PROSITE" id="PS50097">
    <property type="entry name" value="BTB"/>
    <property type="match status" value="1"/>
</dbReference>
<evidence type="ECO:0000256" key="3">
    <source>
        <dbReference type="ARBA" id="ARBA00022771"/>
    </source>
</evidence>
<evidence type="ECO:0000256" key="1">
    <source>
        <dbReference type="ARBA" id="ARBA00004123"/>
    </source>
</evidence>
<keyword evidence="4" id="KW-0862">Zinc</keyword>
<keyword evidence="5" id="KW-0539">Nucleus</keyword>
<comment type="subcellular location">
    <subcellularLocation>
        <location evidence="1">Nucleus</location>
    </subcellularLocation>
</comment>
<accession>A0ABM4AM85</accession>
<evidence type="ECO:0000256" key="2">
    <source>
        <dbReference type="ARBA" id="ARBA00022723"/>
    </source>
</evidence>
<proteinExistence type="predicted"/>
<dbReference type="PANTHER" id="PTHR23110">
    <property type="entry name" value="BTB DOMAIN TRANSCRIPTION FACTOR"/>
    <property type="match status" value="1"/>
</dbReference>
<dbReference type="GeneID" id="113393037"/>
<dbReference type="SUPFAM" id="SSF54695">
    <property type="entry name" value="POZ domain"/>
    <property type="match status" value="1"/>
</dbReference>
<dbReference type="InterPro" id="IPR011333">
    <property type="entry name" value="SKP1/BTB/POZ_sf"/>
</dbReference>
<feature type="region of interest" description="Disordered" evidence="6">
    <location>
        <begin position="231"/>
        <end position="252"/>
    </location>
</feature>
<dbReference type="Pfam" id="PF00651">
    <property type="entry name" value="BTB"/>
    <property type="match status" value="1"/>
</dbReference>
<dbReference type="RefSeq" id="XP_064072415.1">
    <property type="nucleotide sequence ID" value="XM_064216345.1"/>
</dbReference>
<dbReference type="InterPro" id="IPR051095">
    <property type="entry name" value="Dros_DevTransReg"/>
</dbReference>
<feature type="region of interest" description="Disordered" evidence="6">
    <location>
        <begin position="114"/>
        <end position="218"/>
    </location>
</feature>
<keyword evidence="3" id="KW-0863">Zinc-finger</keyword>
<keyword evidence="2" id="KW-0479">Metal-binding</keyword>
<dbReference type="Pfam" id="PF04500">
    <property type="entry name" value="FLYWCH"/>
    <property type="match status" value="1"/>
</dbReference>
<dbReference type="Gene3D" id="3.30.710.10">
    <property type="entry name" value="Potassium Channel Kv1.1, Chain A"/>
    <property type="match status" value="1"/>
</dbReference>
<reference evidence="9" key="1">
    <citation type="submission" date="2025-08" db="UniProtKB">
        <authorList>
            <consortium name="RefSeq"/>
        </authorList>
    </citation>
    <scope>IDENTIFICATION</scope>
    <source>
        <tissue evidence="9">Whole body</tissue>
    </source>
</reference>
<dbReference type="InterPro" id="IPR007588">
    <property type="entry name" value="Znf_FLYWCH"/>
</dbReference>
<feature type="domain" description="BTB" evidence="7">
    <location>
        <begin position="32"/>
        <end position="97"/>
    </location>
</feature>
<dbReference type="SMART" id="SM00225">
    <property type="entry name" value="BTB"/>
    <property type="match status" value="1"/>
</dbReference>
<dbReference type="CDD" id="cd18315">
    <property type="entry name" value="BTB_POZ_BAB-like"/>
    <property type="match status" value="1"/>
</dbReference>
<protein>
    <submittedName>
        <fullName evidence="9">Uncharacterized protein LOC113393037 isoform X3</fullName>
    </submittedName>
</protein>